<dbReference type="InterPro" id="IPR039634">
    <property type="entry name" value="Bul1-like"/>
</dbReference>
<dbReference type="PANTHER" id="PTHR31904:SF1">
    <property type="entry name" value="BYPASS OF STOP CODON PROTEIN 5-RELATED"/>
    <property type="match status" value="1"/>
</dbReference>
<dbReference type="Gene3D" id="2.60.40.640">
    <property type="match status" value="1"/>
</dbReference>
<comment type="caution">
    <text evidence="2">The sequence shown here is derived from an EMBL/GenBank/DDBJ whole genome shotgun (WGS) entry which is preliminary data.</text>
</comment>
<reference evidence="2 3" key="1">
    <citation type="submission" date="2023-08" db="EMBL/GenBank/DDBJ databases">
        <title>Black Yeasts Isolated from many extreme environments.</title>
        <authorList>
            <person name="Coleine C."/>
            <person name="Stajich J.E."/>
            <person name="Selbmann L."/>
        </authorList>
    </citation>
    <scope>NUCLEOTIDE SEQUENCE [LARGE SCALE GENOMIC DNA]</scope>
    <source>
        <strain evidence="2 3">CCFEE 5792</strain>
    </source>
</reference>
<accession>A0AAV9N1L6</accession>
<dbReference type="EMBL" id="JAVRRD010000024">
    <property type="protein sequence ID" value="KAK5047816.1"/>
    <property type="molecule type" value="Genomic_DNA"/>
</dbReference>
<feature type="compositionally biased region" description="Polar residues" evidence="1">
    <location>
        <begin position="601"/>
        <end position="615"/>
    </location>
</feature>
<proteinExistence type="predicted"/>
<evidence type="ECO:0000256" key="1">
    <source>
        <dbReference type="SAM" id="MobiDB-lite"/>
    </source>
</evidence>
<organism evidence="2 3">
    <name type="scientific">Exophiala bonariae</name>
    <dbReference type="NCBI Taxonomy" id="1690606"/>
    <lineage>
        <taxon>Eukaryota</taxon>
        <taxon>Fungi</taxon>
        <taxon>Dikarya</taxon>
        <taxon>Ascomycota</taxon>
        <taxon>Pezizomycotina</taxon>
        <taxon>Eurotiomycetes</taxon>
        <taxon>Chaetothyriomycetidae</taxon>
        <taxon>Chaetothyriales</taxon>
        <taxon>Herpotrichiellaceae</taxon>
        <taxon>Exophiala</taxon>
    </lineage>
</organism>
<dbReference type="RefSeq" id="XP_064703343.1">
    <property type="nucleotide sequence ID" value="XM_064850042.1"/>
</dbReference>
<dbReference type="Proteomes" id="UP001358417">
    <property type="component" value="Unassembled WGS sequence"/>
</dbReference>
<evidence type="ECO:0000313" key="3">
    <source>
        <dbReference type="Proteomes" id="UP001358417"/>
    </source>
</evidence>
<name>A0AAV9N1L6_9EURO</name>
<dbReference type="InterPro" id="IPR014752">
    <property type="entry name" value="Arrestin-like_C"/>
</dbReference>
<dbReference type="AlphaFoldDB" id="A0AAV9N1L6"/>
<protein>
    <recommendedName>
        <fullName evidence="4">Arrestin-like N-terminal domain-containing protein</fullName>
    </recommendedName>
</protein>
<evidence type="ECO:0008006" key="4">
    <source>
        <dbReference type="Google" id="ProtNLM"/>
    </source>
</evidence>
<keyword evidence="3" id="KW-1185">Reference proteome</keyword>
<evidence type="ECO:0000313" key="2">
    <source>
        <dbReference type="EMBL" id="KAK5047816.1"/>
    </source>
</evidence>
<gene>
    <name evidence="2" type="ORF">LTR84_006481</name>
</gene>
<dbReference type="PANTHER" id="PTHR31904">
    <property type="entry name" value="BYPASS OF STOP CODON PROTEIN 5-RELATED"/>
    <property type="match status" value="1"/>
</dbReference>
<feature type="region of interest" description="Disordered" evidence="1">
    <location>
        <begin position="561"/>
        <end position="615"/>
    </location>
</feature>
<sequence>MPSNPPPPSSGAAMPPFLTTTIPSYSGRTRSLPIVPVGRRGSTIANAIGLRRRSDIDIVLDGDVDFVHSYSTFDEIKGRIDIKFEKDTSFHDLSITFEGVSTTYVEKIASTAPTTGRTTGKHTFLKVQQPINPNTLPEDGIFLAGTNYSLPFNFVVPERLLPFICTHKVNHEELRKEHTQLPPSLGDPSVSGDGHVLMDDLAPDMSRIIYSIRARVTKWNAVGRLIELADKSQRVRIVPAREEAPPLSFDEMESDHAMRKEKNVKKGLFKIGKTGRLVAETTQPKSLHLQHPSKRSGEPIATMATVNLRFDPASPEDVPPQLDSIVSKLKVYTFFGAAPYKIAPEAHKCDNWSSLHGLYPETVPLSSRCLSTVSWVRHDGSDRQSFSTTSDLSRRPSAFSTSSASSVIEPSAAYAAGSPFYTATVLVPVALQNASGGSRPKVLVPSFHSCIISRTYALELNLSYRTAGASIASSHVVLKAPVQISAEGGTRPVHGPESDEAILAEIEEQFGMYEARQLRDIDLQHELGLTLETPGYEEVVTSVTTPLLGTRHMSLAMPVQNTRQAPSPPTQPPSASELAPPDYHVGSGFNTYSARDRAGSPRTTSVSPFANLVNA</sequence>
<dbReference type="GeneID" id="89974653"/>